<reference evidence="1 2" key="1">
    <citation type="journal article" date="2004" name="Virology">
        <title>Morphology and genome organisation of the virus PSV of the hyperthermophilic archaeal genera Pyrobaculum and Thermoproteus: A novel virus family, the Globuloviridae.</title>
        <authorList>
            <person name="Haering M."/>
            <person name="Peng X."/>
            <person name="Bruegger K."/>
            <person name="Rachel R."/>
            <person name="Stetter K.O."/>
            <person name="Garrett R.A."/>
            <person name="Prangishvili D."/>
        </authorList>
    </citation>
    <scope>NUCLEOTIDE SEQUENCE [LARGE SCALE GENOMIC DNA]</scope>
    <source>
        <strain evidence="2">Isolate United States/Yellowstone</strain>
    </source>
</reference>
<feature type="binding site" evidence="3">
    <location>
        <position position="107"/>
    </location>
    <ligand>
        <name>Zn(2+)</name>
        <dbReference type="ChEBI" id="CHEBI:29105"/>
        <label>3</label>
    </ligand>
</feature>
<feature type="binding site" evidence="3">
    <location>
        <position position="110"/>
    </location>
    <ligand>
        <name>Zn(2+)</name>
        <dbReference type="ChEBI" id="CHEBI:29105"/>
        <label>3</label>
    </ligand>
</feature>
<evidence type="ECO:0000313" key="1">
    <source>
        <dbReference type="EMBL" id="CAG25666.1"/>
    </source>
</evidence>
<feature type="binding site" evidence="3">
    <location>
        <position position="35"/>
    </location>
    <ligand>
        <name>Zn(2+)</name>
        <dbReference type="ChEBI" id="CHEBI:29105"/>
        <label>2</label>
    </ligand>
</feature>
<dbReference type="Gene3D" id="3.30.470.40">
    <property type="match status" value="1"/>
</dbReference>
<proteinExistence type="evidence at protein level"/>
<dbReference type="GO" id="GO:0046872">
    <property type="term" value="F:metal ion binding"/>
    <property type="evidence" value="ECO:0007669"/>
    <property type="project" value="UniProtKB-KW"/>
</dbReference>
<dbReference type="KEGG" id="vg:4432017"/>
<keyword evidence="3" id="KW-0002">3D-structure</keyword>
<dbReference type="SMR" id="Q6ZYF6"/>
<accession>Q6ZYF6</accession>
<dbReference type="PDBsum" id="2X5R"/>
<organismHost>
    <name type="scientific">Thermoproteus tenax</name>
    <dbReference type="NCBI Taxonomy" id="2271"/>
</organismHost>
<reference evidence="3" key="2">
    <citation type="journal article" date="2010" name="J. Struct. Funct. Genomics">
        <title>The Scottish Structural Proteomics Facility: targets, methods and outputs.</title>
        <authorList>
            <person name="Oke M."/>
            <person name="Carter L.G."/>
            <person name="Johnson K.A."/>
            <person name="Liu H."/>
            <person name="McMahon S.A."/>
            <person name="Yan X."/>
            <person name="Kerou M."/>
            <person name="Weikart N.D."/>
            <person name="Kadi N."/>
            <person name="Sheikh M.A."/>
            <person name="Schmelz S."/>
            <person name="Dorward M."/>
            <person name="Zawadzki M."/>
            <person name="Cozens C."/>
            <person name="Falconer H."/>
            <person name="Powers H."/>
            <person name="Overton I.M."/>
            <person name="van Niekerk C.A."/>
            <person name="Peng X."/>
            <person name="Patel P."/>
            <person name="Garrett R.A."/>
            <person name="Prangishvili D."/>
            <person name="Botting C.H."/>
            <person name="Coote P.J."/>
            <person name="Dryden D.T."/>
            <person name="Barton G.J."/>
            <person name="Schwarz-Linek U."/>
            <person name="Challis G.L."/>
            <person name="Taylor G.L."/>
            <person name="White M.F."/>
            <person name="Naismith J.H."/>
        </authorList>
    </citation>
    <scope>X-RAY CRYSTALLOGRAPHY (2.00 ANGSTROMS) IN COMPLEX WITH ZN(2+)</scope>
</reference>
<feature type="binding site" evidence="3">
    <location>
        <position position="78"/>
    </location>
    <ligand>
        <name>Zn(2+)</name>
        <dbReference type="ChEBI" id="CHEBI:29105"/>
        <label>3</label>
    </ligand>
</feature>
<protein>
    <submittedName>
        <fullName evidence="1">Uncharacterized protein</fullName>
    </submittedName>
</protein>
<keyword evidence="3" id="KW-0862">Zinc</keyword>
<dbReference type="Pfam" id="PF22425">
    <property type="entry name" value="ORF126-like"/>
    <property type="match status" value="1"/>
</dbReference>
<keyword evidence="2" id="KW-1185">Reference proteome</keyword>
<evidence type="ECO:0007829" key="3">
    <source>
        <dbReference type="PDB" id="2X5R"/>
    </source>
</evidence>
<dbReference type="PDB" id="2X5R">
    <property type="method" value="X-ray"/>
    <property type="resolution" value="2.00 A"/>
    <property type="chains" value="A=1-125"/>
</dbReference>
<feature type="binding site" evidence="3">
    <location>
        <position position="25"/>
    </location>
    <ligand>
        <name>Zn(2+)</name>
        <dbReference type="ChEBI" id="CHEBI:29105"/>
        <label>2</label>
    </ligand>
</feature>
<keyword evidence="3" id="KW-0479">Metal-binding</keyword>
<organism evidence="1 2">
    <name type="scientific">Pyrobaculum spherical virus (isolate United States/Yellowstone)</name>
    <name type="common">PSV</name>
    <dbReference type="NCBI Taxonomy" id="654907"/>
    <lineage>
        <taxon>Viruses</taxon>
        <taxon>Viruses incertae sedis</taxon>
        <taxon>Globuloviridae</taxon>
        <taxon>Alphaglobulovirus</taxon>
        <taxon>Alphaglobulovirus obsidianense</taxon>
    </lineage>
</organism>
<sequence length="125" mass="13936">MARVGPKIEITHGGKKYTVFSKVTHLVPRTENGEEAEYVVFGPEKEGVISVVVLAPKDLNEEALALRVKWFNDTKPRCVKCGAAYNGKNHFRVVAIRNGTYYLDAVCDKCEPRITWLSAIVIGRS</sequence>
<feature type="binding site" evidence="3">
    <location>
        <position position="90"/>
    </location>
    <ligand>
        <name>Zn(2+)</name>
        <dbReference type="ChEBI" id="CHEBI:29105"/>
        <label>4</label>
    </ligand>
</feature>
<name>Q6ZYF6_PSVY</name>
<feature type="binding site" evidence="3">
    <location>
        <position position="108"/>
    </location>
    <ligand>
        <name>Zn(2+)</name>
        <dbReference type="ChEBI" id="CHEBI:29105"/>
        <label>4</label>
    </ligand>
</feature>
<evidence type="ECO:0000313" key="2">
    <source>
        <dbReference type="Proteomes" id="UP000008777"/>
    </source>
</evidence>
<dbReference type="EMBL" id="AJ635161">
    <property type="protein sequence ID" value="CAG25666.1"/>
    <property type="molecule type" value="Genomic_DNA"/>
</dbReference>
<feature type="binding site" evidence="3">
    <location>
        <position position="81"/>
    </location>
    <ligand>
        <name>Zn(2+)</name>
        <dbReference type="ChEBI" id="CHEBI:29105"/>
        <label>3</label>
    </ligand>
</feature>
<dbReference type="GeneID" id="4432017"/>
<dbReference type="RefSeq" id="YP_015568.1">
    <property type="nucleotide sequence ID" value="NC_005872.1"/>
</dbReference>
<dbReference type="Proteomes" id="UP000008777">
    <property type="component" value="Segment"/>
</dbReference>
<organismHost>
    <name type="scientific">Pyrobaculum</name>
    <dbReference type="NCBI Taxonomy" id="2276"/>
</organismHost>
<feature type="binding site" evidence="3">
    <location>
        <position position="12"/>
    </location>
    <ligand>
        <name>Zn(2+)</name>
        <dbReference type="ChEBI" id="CHEBI:29105"/>
        <label>1</label>
    </ligand>
</feature>